<feature type="domain" description="4Fe-4S ferredoxin-type" evidence="10">
    <location>
        <begin position="292"/>
        <end position="323"/>
    </location>
</feature>
<reference evidence="12" key="2">
    <citation type="submission" date="2020-03" db="EMBL/GenBank/DDBJ databases">
        <title>Complete Genome Sequence of Adlercreutzia sp. strain 8CFCBH1 Producing Equol, Isolated from Healthy Japanese Feces.</title>
        <authorList>
            <person name="Ogata Y."/>
            <person name="Sakamoto M."/>
            <person name="Ohkuma M."/>
            <person name="Hattori M."/>
            <person name="Suda W."/>
        </authorList>
    </citation>
    <scope>NUCLEOTIDE SEQUENCE [LARGE SCALE GENOMIC DNA]</scope>
    <source>
        <strain evidence="12">8CFCBH1</strain>
    </source>
</reference>
<dbReference type="GO" id="GO:0005886">
    <property type="term" value="C:plasma membrane"/>
    <property type="evidence" value="ECO:0007669"/>
    <property type="project" value="TreeGrafter"/>
</dbReference>
<keyword evidence="1" id="KW-0813">Transport</keyword>
<feature type="transmembrane region" description="Helical" evidence="8">
    <location>
        <begin position="182"/>
        <end position="212"/>
    </location>
</feature>
<organism evidence="11 12">
    <name type="scientific">Adlercreutzia hattorii</name>
    <dbReference type="NCBI Taxonomy" id="2707299"/>
    <lineage>
        <taxon>Bacteria</taxon>
        <taxon>Bacillati</taxon>
        <taxon>Actinomycetota</taxon>
        <taxon>Coriobacteriia</taxon>
        <taxon>Eggerthellales</taxon>
        <taxon>Eggerthellaceae</taxon>
        <taxon>Adlercreutzia</taxon>
    </lineage>
</organism>
<dbReference type="InterPro" id="IPR051684">
    <property type="entry name" value="Electron_Trans/Redox"/>
</dbReference>
<dbReference type="InterPro" id="IPR017896">
    <property type="entry name" value="4Fe4S_Fe-S-bd"/>
</dbReference>
<keyword evidence="8" id="KW-0812">Transmembrane</keyword>
<feature type="transmembrane region" description="Helical" evidence="8">
    <location>
        <begin position="60"/>
        <end position="83"/>
    </location>
</feature>
<feature type="chain" id="PRO_5026011546" description="4Fe-4S ferredoxin-type domain-containing protein" evidence="9">
    <location>
        <begin position="23"/>
        <end position="360"/>
    </location>
</feature>
<keyword evidence="6" id="KW-0411">Iron-sulfur</keyword>
<evidence type="ECO:0000256" key="3">
    <source>
        <dbReference type="ARBA" id="ARBA00022723"/>
    </source>
</evidence>
<dbReference type="InterPro" id="IPR017900">
    <property type="entry name" value="4Fe4S_Fe_S_CS"/>
</dbReference>
<evidence type="ECO:0000256" key="9">
    <source>
        <dbReference type="SAM" id="SignalP"/>
    </source>
</evidence>
<evidence type="ECO:0000256" key="5">
    <source>
        <dbReference type="ARBA" id="ARBA00023004"/>
    </source>
</evidence>
<keyword evidence="5" id="KW-0408">Iron</keyword>
<protein>
    <recommendedName>
        <fullName evidence="10">4Fe-4S ferredoxin-type domain-containing protein</fullName>
    </recommendedName>
</protein>
<evidence type="ECO:0000256" key="6">
    <source>
        <dbReference type="ARBA" id="ARBA00023014"/>
    </source>
</evidence>
<gene>
    <name evidence="11" type="ORF">ADCFC_01640</name>
</gene>
<name>A0A6F8SHV0_9ACTN</name>
<proteinExistence type="predicted"/>
<dbReference type="GO" id="GO:0046872">
    <property type="term" value="F:metal ion binding"/>
    <property type="evidence" value="ECO:0007669"/>
    <property type="project" value="UniProtKB-KW"/>
</dbReference>
<dbReference type="KEGG" id="ahat:ADCFC_02840"/>
<dbReference type="PANTHER" id="PTHR30176">
    <property type="entry name" value="FERREDOXIN-TYPE PROTEIN NAPH"/>
    <property type="match status" value="1"/>
</dbReference>
<evidence type="ECO:0000256" key="7">
    <source>
        <dbReference type="SAM" id="MobiDB-lite"/>
    </source>
</evidence>
<evidence type="ECO:0000313" key="12">
    <source>
        <dbReference type="Proteomes" id="UP000501727"/>
    </source>
</evidence>
<reference evidence="12" key="1">
    <citation type="journal article" date="2020" name="Microbiol. Resour. Announc.">
        <title>Complete Genome Sequence of Adlercreutzia sp. Strain 8CFCBH1, a Potent Producer of Equol, Isolated from Healthy Japanese Feces.</title>
        <authorList>
            <person name="Ogata Y."/>
            <person name="Sakamoto M."/>
            <person name="Ohkuma M."/>
            <person name="Hattori M."/>
            <person name="Suda W."/>
        </authorList>
    </citation>
    <scope>NUCLEOTIDE SEQUENCE [LARGE SCALE GENOMIC DNA]</scope>
    <source>
        <strain evidence="12">8CFCBH1</strain>
    </source>
</reference>
<sequence length="360" mass="36819">MSQKLRIIIPLALLGAAGVAYAAHVSAGTLSAFGWESISLICPIGALGTMLASKMLVPRAVISIVLAVAAILLLGRAFCGWLCPVPVWSKLRGIFKKGGTSTAGAASGISSAPDAAPGISSVGGDLGRPSATEATSAAPATKATPLSAAEKRALKTSCAGGCSSCADRKPADSRHIILGGTLLSAAIFGFPVFCLVCPVGLSFAMVFLLIALFGGGDVTWSVLIIPALIAVEVIFFRKWCSHLCPISSFMSLIGRANRTFQPAIDDAKCLETAHNATCGRCAEACEVGINPRHPELGTTFNECTRCHACADVCPGHAISFPLIARKTAGAPALEPTTAGASGTSAIEPELDLDEPSETLS</sequence>
<dbReference type="PROSITE" id="PS00198">
    <property type="entry name" value="4FE4S_FER_1"/>
    <property type="match status" value="1"/>
</dbReference>
<evidence type="ECO:0000259" key="10">
    <source>
        <dbReference type="PROSITE" id="PS51379"/>
    </source>
</evidence>
<feature type="compositionally biased region" description="Acidic residues" evidence="7">
    <location>
        <begin position="348"/>
        <end position="360"/>
    </location>
</feature>
<keyword evidence="12" id="KW-1185">Reference proteome</keyword>
<dbReference type="Pfam" id="PF12801">
    <property type="entry name" value="Fer4_5"/>
    <property type="match status" value="2"/>
</dbReference>
<dbReference type="Pfam" id="PF00037">
    <property type="entry name" value="Fer4"/>
    <property type="match status" value="1"/>
</dbReference>
<dbReference type="Proteomes" id="UP000501727">
    <property type="component" value="Chromosome"/>
</dbReference>
<evidence type="ECO:0000313" key="11">
    <source>
        <dbReference type="EMBL" id="BCA87665.1"/>
    </source>
</evidence>
<dbReference type="EMBL" id="AP022829">
    <property type="protein sequence ID" value="BCA87665.1"/>
    <property type="molecule type" value="Genomic_DNA"/>
</dbReference>
<evidence type="ECO:0000256" key="2">
    <source>
        <dbReference type="ARBA" id="ARBA00022485"/>
    </source>
</evidence>
<dbReference type="AlphaFoldDB" id="A0A6F8SHV0"/>
<dbReference type="PROSITE" id="PS51379">
    <property type="entry name" value="4FE4S_FER_2"/>
    <property type="match status" value="1"/>
</dbReference>
<feature type="region of interest" description="Disordered" evidence="7">
    <location>
        <begin position="333"/>
        <end position="360"/>
    </location>
</feature>
<dbReference type="GO" id="GO:0051539">
    <property type="term" value="F:4 iron, 4 sulfur cluster binding"/>
    <property type="evidence" value="ECO:0007669"/>
    <property type="project" value="UniProtKB-KW"/>
</dbReference>
<dbReference type="RefSeq" id="WP_173111425.1">
    <property type="nucleotide sequence ID" value="NZ_AP022829.1"/>
</dbReference>
<feature type="signal peptide" evidence="9">
    <location>
        <begin position="1"/>
        <end position="22"/>
    </location>
</feature>
<dbReference type="PANTHER" id="PTHR30176:SF3">
    <property type="entry name" value="FERREDOXIN-TYPE PROTEIN NAPH"/>
    <property type="match status" value="1"/>
</dbReference>
<keyword evidence="8" id="KW-1133">Transmembrane helix</keyword>
<keyword evidence="4" id="KW-0249">Electron transport</keyword>
<keyword evidence="8" id="KW-0472">Membrane</keyword>
<evidence type="ECO:0000256" key="8">
    <source>
        <dbReference type="SAM" id="Phobius"/>
    </source>
</evidence>
<evidence type="ECO:0000256" key="1">
    <source>
        <dbReference type="ARBA" id="ARBA00022448"/>
    </source>
</evidence>
<keyword evidence="3" id="KW-0479">Metal-binding</keyword>
<keyword evidence="2" id="KW-0004">4Fe-4S</keyword>
<accession>A0A6F8SHV0</accession>
<evidence type="ECO:0000256" key="4">
    <source>
        <dbReference type="ARBA" id="ARBA00022982"/>
    </source>
</evidence>
<dbReference type="SUPFAM" id="SSF54862">
    <property type="entry name" value="4Fe-4S ferredoxins"/>
    <property type="match status" value="1"/>
</dbReference>
<feature type="transmembrane region" description="Helical" evidence="8">
    <location>
        <begin position="218"/>
        <end position="236"/>
    </location>
</feature>
<keyword evidence="9" id="KW-0732">Signal</keyword>